<reference evidence="1" key="1">
    <citation type="journal article" date="2015" name="Nature">
        <title>Complex archaea that bridge the gap between prokaryotes and eukaryotes.</title>
        <authorList>
            <person name="Spang A."/>
            <person name="Saw J.H."/>
            <person name="Jorgensen S.L."/>
            <person name="Zaremba-Niedzwiedzka K."/>
            <person name="Martijn J."/>
            <person name="Lind A.E."/>
            <person name="van Eijk R."/>
            <person name="Schleper C."/>
            <person name="Guy L."/>
            <person name="Ettema T.J."/>
        </authorList>
    </citation>
    <scope>NUCLEOTIDE SEQUENCE</scope>
</reference>
<sequence length="67" mass="7513">MRTTNCQKFKGESQNFLSNGINNIESKIDAAFLIIKKFGPITQTKAIFMVGFDHTSMGITPRRFTLG</sequence>
<organism evidence="1">
    <name type="scientific">marine sediment metagenome</name>
    <dbReference type="NCBI Taxonomy" id="412755"/>
    <lineage>
        <taxon>unclassified sequences</taxon>
        <taxon>metagenomes</taxon>
        <taxon>ecological metagenomes</taxon>
    </lineage>
</organism>
<accession>A0A0F9F0G7</accession>
<dbReference type="EMBL" id="LAZR01023038">
    <property type="protein sequence ID" value="KKL79873.1"/>
    <property type="molecule type" value="Genomic_DNA"/>
</dbReference>
<proteinExistence type="predicted"/>
<name>A0A0F9F0G7_9ZZZZ</name>
<dbReference type="AlphaFoldDB" id="A0A0F9F0G7"/>
<protein>
    <submittedName>
        <fullName evidence="1">Uncharacterized protein</fullName>
    </submittedName>
</protein>
<evidence type="ECO:0000313" key="1">
    <source>
        <dbReference type="EMBL" id="KKL79873.1"/>
    </source>
</evidence>
<gene>
    <name evidence="1" type="ORF">LCGC14_2010460</name>
</gene>
<comment type="caution">
    <text evidence="1">The sequence shown here is derived from an EMBL/GenBank/DDBJ whole genome shotgun (WGS) entry which is preliminary data.</text>
</comment>